<organism evidence="1 2">
    <name type="scientific">Periplaneta americana</name>
    <name type="common">American cockroach</name>
    <name type="synonym">Blatta americana</name>
    <dbReference type="NCBI Taxonomy" id="6978"/>
    <lineage>
        <taxon>Eukaryota</taxon>
        <taxon>Metazoa</taxon>
        <taxon>Ecdysozoa</taxon>
        <taxon>Arthropoda</taxon>
        <taxon>Hexapoda</taxon>
        <taxon>Insecta</taxon>
        <taxon>Pterygota</taxon>
        <taxon>Neoptera</taxon>
        <taxon>Polyneoptera</taxon>
        <taxon>Dictyoptera</taxon>
        <taxon>Blattodea</taxon>
        <taxon>Blattoidea</taxon>
        <taxon>Blattidae</taxon>
        <taxon>Blattinae</taxon>
        <taxon>Periplaneta</taxon>
    </lineage>
</organism>
<protein>
    <submittedName>
        <fullName evidence="1">Uncharacterized protein</fullName>
    </submittedName>
</protein>
<proteinExistence type="predicted"/>
<name>A0ABQ8TTT8_PERAM</name>
<keyword evidence="2" id="KW-1185">Reference proteome</keyword>
<reference evidence="1 2" key="1">
    <citation type="journal article" date="2022" name="Allergy">
        <title>Genome assembly and annotation of Periplaneta americana reveal a comprehensive cockroach allergen profile.</title>
        <authorList>
            <person name="Wang L."/>
            <person name="Xiong Q."/>
            <person name="Saelim N."/>
            <person name="Wang L."/>
            <person name="Nong W."/>
            <person name="Wan A.T."/>
            <person name="Shi M."/>
            <person name="Liu X."/>
            <person name="Cao Q."/>
            <person name="Hui J.H.L."/>
            <person name="Sookrung N."/>
            <person name="Leung T.F."/>
            <person name="Tungtrongchitr A."/>
            <person name="Tsui S.K.W."/>
        </authorList>
    </citation>
    <scope>NUCLEOTIDE SEQUENCE [LARGE SCALE GENOMIC DNA]</scope>
    <source>
        <strain evidence="1">PWHHKU_190912</strain>
    </source>
</reference>
<gene>
    <name evidence="1" type="ORF">ANN_01127</name>
</gene>
<evidence type="ECO:0000313" key="2">
    <source>
        <dbReference type="Proteomes" id="UP001148838"/>
    </source>
</evidence>
<evidence type="ECO:0000313" key="1">
    <source>
        <dbReference type="EMBL" id="KAJ4449723.1"/>
    </source>
</evidence>
<dbReference type="EMBL" id="JAJSOF020000003">
    <property type="protein sequence ID" value="KAJ4449723.1"/>
    <property type="molecule type" value="Genomic_DNA"/>
</dbReference>
<comment type="caution">
    <text evidence="1">The sequence shown here is derived from an EMBL/GenBank/DDBJ whole genome shotgun (WGS) entry which is preliminary data.</text>
</comment>
<accession>A0ABQ8TTT8</accession>
<dbReference type="Proteomes" id="UP001148838">
    <property type="component" value="Unassembled WGS sequence"/>
</dbReference>
<sequence>MADLCEGDNEPPGFLKSVYTCDIFVALLAESFYQCYVEYVFAQVTKNDFIFRPVYNPAIVKRIGAKNIKVSSDILTTNICWNLQPHSFLQLTKFPNEMEEEKQLVGSLVEKKFPSEGCTGKNGELEESSGQKKILRYQMIDGMKIYGSHAGTKRKAENREDCRMLGLQWNTCF</sequence>